<dbReference type="SUPFAM" id="SSF160379">
    <property type="entry name" value="SP0830-like"/>
    <property type="match status" value="1"/>
</dbReference>
<dbReference type="Pfam" id="PF08002">
    <property type="entry name" value="DUF1697"/>
    <property type="match status" value="1"/>
</dbReference>
<evidence type="ECO:0000313" key="1">
    <source>
        <dbReference type="EMBL" id="MDT0620086.1"/>
    </source>
</evidence>
<accession>A0ABU3BE40</accession>
<dbReference type="Proteomes" id="UP001250662">
    <property type="component" value="Unassembled WGS sequence"/>
</dbReference>
<dbReference type="Gene3D" id="3.30.70.1280">
    <property type="entry name" value="SP0830-like domains"/>
    <property type="match status" value="1"/>
</dbReference>
<protein>
    <submittedName>
        <fullName evidence="1">DUF1697 domain-containing protein</fullName>
    </submittedName>
</protein>
<proteinExistence type="predicted"/>
<dbReference type="InterPro" id="IPR012545">
    <property type="entry name" value="DUF1697"/>
</dbReference>
<evidence type="ECO:0000313" key="2">
    <source>
        <dbReference type="Proteomes" id="UP001250662"/>
    </source>
</evidence>
<dbReference type="PANTHER" id="PTHR36439:SF1">
    <property type="entry name" value="DUF1697 DOMAIN-CONTAINING PROTEIN"/>
    <property type="match status" value="1"/>
</dbReference>
<dbReference type="RefSeq" id="WP_311386608.1">
    <property type="nucleotide sequence ID" value="NZ_JAVRHU010000001.1"/>
</dbReference>
<keyword evidence="2" id="KW-1185">Reference proteome</keyword>
<sequence>MKSYICFLRGINVSGRKKIKMAELKETLGKRGFDNVKTYIQSGNLVIKSKKPFKELQSIIEKSIKQDFGFDVPVLLTTKVTLVNILEGIPFKNADEKNLYFTFLIDEPDKFLVNDFKELQFINEEFFVTENCVYLNCKKGAGRAKLNNNLIEKKLKVNATTRNLNTLKKMIEMTS</sequence>
<dbReference type="PIRSF" id="PIRSF008502">
    <property type="entry name" value="UCP008502"/>
    <property type="match status" value="1"/>
</dbReference>
<dbReference type="Gene3D" id="3.30.70.1260">
    <property type="entry name" value="bacterial protein sp0830 like"/>
    <property type="match status" value="1"/>
</dbReference>
<gene>
    <name evidence="1" type="ORF">RM520_00535</name>
</gene>
<comment type="caution">
    <text evidence="1">The sequence shown here is derived from an EMBL/GenBank/DDBJ whole genome shotgun (WGS) entry which is preliminary data.</text>
</comment>
<dbReference type="PANTHER" id="PTHR36439">
    <property type="entry name" value="BLL4334 PROTEIN"/>
    <property type="match status" value="1"/>
</dbReference>
<reference evidence="1 2" key="1">
    <citation type="submission" date="2023-09" db="EMBL/GenBank/DDBJ databases">
        <authorList>
            <person name="Rey-Velasco X."/>
        </authorList>
    </citation>
    <scope>NUCLEOTIDE SEQUENCE [LARGE SCALE GENOMIC DNA]</scope>
    <source>
        <strain evidence="1 2">P007</strain>
    </source>
</reference>
<name>A0ABU3BE40_9FLAO</name>
<dbReference type="EMBL" id="JAVRHU010000001">
    <property type="protein sequence ID" value="MDT0620086.1"/>
    <property type="molecule type" value="Genomic_DNA"/>
</dbReference>
<organism evidence="1 2">
    <name type="scientific">Croceitalea vernalis</name>
    <dbReference type="NCBI Taxonomy" id="3075599"/>
    <lineage>
        <taxon>Bacteria</taxon>
        <taxon>Pseudomonadati</taxon>
        <taxon>Bacteroidota</taxon>
        <taxon>Flavobacteriia</taxon>
        <taxon>Flavobacteriales</taxon>
        <taxon>Flavobacteriaceae</taxon>
        <taxon>Croceitalea</taxon>
    </lineage>
</organism>